<dbReference type="Proteomes" id="UP000656813">
    <property type="component" value="Unassembled WGS sequence"/>
</dbReference>
<feature type="transmembrane region" description="Helical" evidence="14">
    <location>
        <begin position="272"/>
        <end position="292"/>
    </location>
</feature>
<dbReference type="PANTHER" id="PTHR45528:SF1">
    <property type="entry name" value="SENSOR HISTIDINE KINASE CPXA"/>
    <property type="match status" value="1"/>
</dbReference>
<dbReference type="SMART" id="SM00387">
    <property type="entry name" value="HATPase_c"/>
    <property type="match status" value="1"/>
</dbReference>
<feature type="transmembrane region" description="Helical" evidence="14">
    <location>
        <begin position="369"/>
        <end position="387"/>
    </location>
</feature>
<keyword evidence="6" id="KW-0808">Transferase</keyword>
<evidence type="ECO:0000256" key="1">
    <source>
        <dbReference type="ARBA" id="ARBA00000085"/>
    </source>
</evidence>
<comment type="subcellular location">
    <subcellularLocation>
        <location evidence="2">Cell membrane</location>
        <topology evidence="2">Multi-pass membrane protein</topology>
    </subcellularLocation>
</comment>
<dbReference type="Gene3D" id="1.10.287.130">
    <property type="match status" value="1"/>
</dbReference>
<dbReference type="InterPro" id="IPR005467">
    <property type="entry name" value="His_kinase_dom"/>
</dbReference>
<evidence type="ECO:0000256" key="7">
    <source>
        <dbReference type="ARBA" id="ARBA00022692"/>
    </source>
</evidence>
<dbReference type="InterPro" id="IPR036890">
    <property type="entry name" value="HATPase_C_sf"/>
</dbReference>
<dbReference type="GO" id="GO:0000155">
    <property type="term" value="F:phosphorelay sensor kinase activity"/>
    <property type="evidence" value="ECO:0007669"/>
    <property type="project" value="InterPro"/>
</dbReference>
<keyword evidence="9 16" id="KW-0418">Kinase</keyword>
<dbReference type="FunFam" id="3.30.565.10:FF:000013">
    <property type="entry name" value="Two-component sensor histidine kinase"/>
    <property type="match status" value="1"/>
</dbReference>
<dbReference type="InterPro" id="IPR004358">
    <property type="entry name" value="Sig_transdc_His_kin-like_C"/>
</dbReference>
<keyword evidence="4" id="KW-1003">Cell membrane</keyword>
<feature type="transmembrane region" description="Helical" evidence="14">
    <location>
        <begin position="231"/>
        <end position="252"/>
    </location>
</feature>
<name>A0A8J2ZVU6_9BACL</name>
<dbReference type="Pfam" id="PF00512">
    <property type="entry name" value="HisKA"/>
    <property type="match status" value="1"/>
</dbReference>
<keyword evidence="17" id="KW-1185">Reference proteome</keyword>
<evidence type="ECO:0000256" key="9">
    <source>
        <dbReference type="ARBA" id="ARBA00022777"/>
    </source>
</evidence>
<reference evidence="16" key="2">
    <citation type="submission" date="2020-09" db="EMBL/GenBank/DDBJ databases">
        <authorList>
            <person name="Sun Q."/>
            <person name="Zhou Y."/>
        </authorList>
    </citation>
    <scope>NUCLEOTIDE SEQUENCE</scope>
    <source>
        <strain evidence="16">CGMCC 1.12777</strain>
    </source>
</reference>
<keyword evidence="8" id="KW-0547">Nucleotide-binding</keyword>
<dbReference type="PROSITE" id="PS50109">
    <property type="entry name" value="HIS_KIN"/>
    <property type="match status" value="1"/>
</dbReference>
<reference evidence="16" key="1">
    <citation type="journal article" date="2014" name="Int. J. Syst. Evol. Microbiol.">
        <title>Complete genome sequence of Corynebacterium casei LMG S-19264T (=DSM 44701T), isolated from a smear-ripened cheese.</title>
        <authorList>
            <consortium name="US DOE Joint Genome Institute (JGI-PGF)"/>
            <person name="Walter F."/>
            <person name="Albersmeier A."/>
            <person name="Kalinowski J."/>
            <person name="Ruckert C."/>
        </authorList>
    </citation>
    <scope>NUCLEOTIDE SEQUENCE</scope>
    <source>
        <strain evidence="16">CGMCC 1.12777</strain>
    </source>
</reference>
<evidence type="ECO:0000313" key="16">
    <source>
        <dbReference type="EMBL" id="GGH82337.1"/>
    </source>
</evidence>
<protein>
    <recommendedName>
        <fullName evidence="3">histidine kinase</fullName>
        <ecNumber evidence="3">2.7.13.3</ecNumber>
    </recommendedName>
</protein>
<keyword evidence="10" id="KW-0067">ATP-binding</keyword>
<dbReference type="SMART" id="SM00388">
    <property type="entry name" value="HisKA"/>
    <property type="match status" value="1"/>
</dbReference>
<evidence type="ECO:0000256" key="11">
    <source>
        <dbReference type="ARBA" id="ARBA00022989"/>
    </source>
</evidence>
<dbReference type="InterPro" id="IPR003594">
    <property type="entry name" value="HATPase_dom"/>
</dbReference>
<dbReference type="InterPro" id="IPR036097">
    <property type="entry name" value="HisK_dim/P_sf"/>
</dbReference>
<keyword evidence="13 14" id="KW-0472">Membrane</keyword>
<evidence type="ECO:0000256" key="12">
    <source>
        <dbReference type="ARBA" id="ARBA00023012"/>
    </source>
</evidence>
<evidence type="ECO:0000256" key="6">
    <source>
        <dbReference type="ARBA" id="ARBA00022679"/>
    </source>
</evidence>
<evidence type="ECO:0000256" key="14">
    <source>
        <dbReference type="SAM" id="Phobius"/>
    </source>
</evidence>
<dbReference type="PANTHER" id="PTHR45528">
    <property type="entry name" value="SENSOR HISTIDINE KINASE CPXA"/>
    <property type="match status" value="1"/>
</dbReference>
<evidence type="ECO:0000256" key="10">
    <source>
        <dbReference type="ARBA" id="ARBA00022840"/>
    </source>
</evidence>
<feature type="transmembrane region" description="Helical" evidence="14">
    <location>
        <begin position="399"/>
        <end position="418"/>
    </location>
</feature>
<feature type="transmembrane region" description="Helical" evidence="14">
    <location>
        <begin position="9"/>
        <end position="29"/>
    </location>
</feature>
<evidence type="ECO:0000256" key="3">
    <source>
        <dbReference type="ARBA" id="ARBA00012438"/>
    </source>
</evidence>
<dbReference type="GO" id="GO:0005524">
    <property type="term" value="F:ATP binding"/>
    <property type="evidence" value="ECO:0007669"/>
    <property type="project" value="UniProtKB-KW"/>
</dbReference>
<dbReference type="Pfam" id="PF02518">
    <property type="entry name" value="HATPase_c"/>
    <property type="match status" value="1"/>
</dbReference>
<dbReference type="GO" id="GO:0005886">
    <property type="term" value="C:plasma membrane"/>
    <property type="evidence" value="ECO:0007669"/>
    <property type="project" value="UniProtKB-SubCell"/>
</dbReference>
<evidence type="ECO:0000313" key="17">
    <source>
        <dbReference type="Proteomes" id="UP000656813"/>
    </source>
</evidence>
<feature type="transmembrane region" description="Helical" evidence="14">
    <location>
        <begin position="312"/>
        <end position="331"/>
    </location>
</feature>
<comment type="caution">
    <text evidence="16">The sequence shown here is derived from an EMBL/GenBank/DDBJ whole genome shotgun (WGS) entry which is preliminary data.</text>
</comment>
<dbReference type="EMBL" id="BMFV01000015">
    <property type="protein sequence ID" value="GGH82337.1"/>
    <property type="molecule type" value="Genomic_DNA"/>
</dbReference>
<keyword evidence="5" id="KW-0597">Phosphoprotein</keyword>
<keyword evidence="11 14" id="KW-1133">Transmembrane helix</keyword>
<gene>
    <name evidence="16" type="ORF">GCM10007096_21570</name>
</gene>
<dbReference type="EC" id="2.7.13.3" evidence="3"/>
<dbReference type="CDD" id="cd00082">
    <property type="entry name" value="HisKA"/>
    <property type="match status" value="1"/>
</dbReference>
<proteinExistence type="predicted"/>
<dbReference type="Gene3D" id="3.30.565.10">
    <property type="entry name" value="Histidine kinase-like ATPase, C-terminal domain"/>
    <property type="match status" value="1"/>
</dbReference>
<evidence type="ECO:0000256" key="2">
    <source>
        <dbReference type="ARBA" id="ARBA00004651"/>
    </source>
</evidence>
<evidence type="ECO:0000259" key="15">
    <source>
        <dbReference type="PROSITE" id="PS50109"/>
    </source>
</evidence>
<keyword evidence="12" id="KW-0902">Two-component regulatory system</keyword>
<comment type="catalytic activity">
    <reaction evidence="1">
        <text>ATP + protein L-histidine = ADP + protein N-phospho-L-histidine.</text>
        <dbReference type="EC" id="2.7.13.3"/>
    </reaction>
</comment>
<dbReference type="RefSeq" id="WP_188497414.1">
    <property type="nucleotide sequence ID" value="NZ_BMFV01000015.1"/>
</dbReference>
<dbReference type="InterPro" id="IPR050398">
    <property type="entry name" value="HssS/ArlS-like"/>
</dbReference>
<dbReference type="SUPFAM" id="SSF55874">
    <property type="entry name" value="ATPase domain of HSP90 chaperone/DNA topoisomerase II/histidine kinase"/>
    <property type="match status" value="1"/>
</dbReference>
<accession>A0A8J2ZVU6</accession>
<dbReference type="FunFam" id="1.10.287.130:FF:000008">
    <property type="entry name" value="Two-component sensor histidine kinase"/>
    <property type="match status" value="1"/>
</dbReference>
<organism evidence="16 17">
    <name type="scientific">Pullulanibacillus pueri</name>
    <dbReference type="NCBI Taxonomy" id="1437324"/>
    <lineage>
        <taxon>Bacteria</taxon>
        <taxon>Bacillati</taxon>
        <taxon>Bacillota</taxon>
        <taxon>Bacilli</taxon>
        <taxon>Bacillales</taxon>
        <taxon>Sporolactobacillaceae</taxon>
        <taxon>Pullulanibacillus</taxon>
    </lineage>
</organism>
<keyword evidence="7 14" id="KW-0812">Transmembrane</keyword>
<evidence type="ECO:0000256" key="4">
    <source>
        <dbReference type="ARBA" id="ARBA00022475"/>
    </source>
</evidence>
<evidence type="ECO:0000256" key="5">
    <source>
        <dbReference type="ARBA" id="ARBA00022553"/>
    </source>
</evidence>
<sequence length="699" mass="80611">MDTKLKNRLLFVGVLFLFTFGINGGLIFWNQGGYYLKDYYKSEAFLNTLNRYIDYLSVYELNQTTEEEALEKLSVSDEEVKTYIDTHQISSEQGKLSEAAINAIKEKLLKTKQQNIEQYFDNKRKQKPYYERSESSFQYALKDIKTGTLYTDTTMSQSDSINDYLKKHKLAFVRQYPSAYGEYLSSRELDDSVDGMNQYDGTYTGFIGVPQHLPKDSLVYTDYKTYKHKQVLFSVFIGSAVIALLISLFLMFRTRILQKIINVKWQTAYKRLPMDVSLFFLVIIGCFTFSTLDHFYVSLHLTLYSIVSYLKLLIIHGFFITLTLVQAILLWKRLKEVKEPRDQWENTLISKIINGLGEGLFFNSTGLQIFILLFIIFCTGFGVPIVFENLSYGRGPAVVLFYFFLFMFITFPALVILIKRLAFFNRITKNVDNLVKGYHEPDLSEKGWAPLRALAKNINTMKHGVTASQKEQAKSERLKTELITNVSHDLRTPLTSIITYSELLHSEGITEEEREDYIEIINRKSKRLKVLIEDLFEASKMASGNIELDKKKVDIVQLLQQSLAENNETIEASSLHFRISKPEPPIYAVVDGQKLWRVFDNLIGNILKYSLENTRVYIAVKEIGSRVVISFKNVSKFELSEDIDELFERFKRGDESRHTEGSGLGLAIAKSIIDLHDGKMDMEVDGDLFKVIIELETVH</sequence>
<feature type="domain" description="Histidine kinase" evidence="15">
    <location>
        <begin position="485"/>
        <end position="699"/>
    </location>
</feature>
<dbReference type="InterPro" id="IPR003661">
    <property type="entry name" value="HisK_dim/P_dom"/>
</dbReference>
<dbReference type="PRINTS" id="PR00344">
    <property type="entry name" value="BCTRLSENSOR"/>
</dbReference>
<dbReference type="AlphaFoldDB" id="A0A8J2ZVU6"/>
<evidence type="ECO:0000256" key="8">
    <source>
        <dbReference type="ARBA" id="ARBA00022741"/>
    </source>
</evidence>
<evidence type="ECO:0000256" key="13">
    <source>
        <dbReference type="ARBA" id="ARBA00023136"/>
    </source>
</evidence>
<dbReference type="SUPFAM" id="SSF47384">
    <property type="entry name" value="Homodimeric domain of signal transducing histidine kinase"/>
    <property type="match status" value="1"/>
</dbReference>